<name>L0JRG9_NATP1</name>
<evidence type="ECO:0000313" key="3">
    <source>
        <dbReference type="Proteomes" id="UP000010843"/>
    </source>
</evidence>
<feature type="compositionally biased region" description="Basic and acidic residues" evidence="1">
    <location>
        <begin position="42"/>
        <end position="58"/>
    </location>
</feature>
<reference evidence="3" key="1">
    <citation type="submission" date="2012-02" db="EMBL/GenBank/DDBJ databases">
        <title>Complete sequence of plasmid 1 of Natrinema pellirubrum DSM 15624.</title>
        <authorList>
            <person name="Lucas S."/>
            <person name="Han J."/>
            <person name="Lapidus A."/>
            <person name="Cheng J.-F."/>
            <person name="Goodwin L."/>
            <person name="Pitluck S."/>
            <person name="Peters L."/>
            <person name="Teshima H."/>
            <person name="Detter J.C."/>
            <person name="Han C."/>
            <person name="Tapia R."/>
            <person name="Land M."/>
            <person name="Hauser L."/>
            <person name="Kyrpides N."/>
            <person name="Ivanova N."/>
            <person name="Pagani I."/>
            <person name="Sproer C."/>
            <person name="Anderson I."/>
            <person name="Woyke T."/>
        </authorList>
    </citation>
    <scope>NUCLEOTIDE SEQUENCE [LARGE SCALE GENOMIC DNA]</scope>
    <source>
        <strain evidence="3">DSM 15624 / JCM 10476 / NCIMB 786</strain>
        <plasmid evidence="3">pNATPE01</plasmid>
    </source>
</reference>
<evidence type="ECO:0000313" key="2">
    <source>
        <dbReference type="EMBL" id="AGB33819.1"/>
    </source>
</evidence>
<organism evidence="2 3">
    <name type="scientific">Natrinema pellirubrum (strain DSM 15624 / CIP 106293 / JCM 10476 / NCIMB 786 / 157)</name>
    <dbReference type="NCBI Taxonomy" id="797303"/>
    <lineage>
        <taxon>Archaea</taxon>
        <taxon>Methanobacteriati</taxon>
        <taxon>Methanobacteriota</taxon>
        <taxon>Stenosarchaea group</taxon>
        <taxon>Halobacteria</taxon>
        <taxon>Halobacteriales</taxon>
        <taxon>Natrialbaceae</taxon>
        <taxon>Natrinema</taxon>
    </lineage>
</organism>
<accession>L0JRG9</accession>
<sequence>MQNTDTMSGLVQLIDAVSVLPQPEPHPPTRSQDGLVEQTPFDETRSRSPRGEVSDRTEAAPVSMALEALFETFHADHSTNDYQFTA</sequence>
<dbReference type="AlphaFoldDB" id="L0JRG9"/>
<evidence type="ECO:0000256" key="1">
    <source>
        <dbReference type="SAM" id="MobiDB-lite"/>
    </source>
</evidence>
<dbReference type="HOGENOM" id="CLU_2490560_0_0_2"/>
<feature type="region of interest" description="Disordered" evidence="1">
    <location>
        <begin position="1"/>
        <end position="60"/>
    </location>
</feature>
<keyword evidence="2" id="KW-0614">Plasmid</keyword>
<protein>
    <submittedName>
        <fullName evidence="2">Uncharacterized protein</fullName>
    </submittedName>
</protein>
<geneLocation type="plasmid" evidence="2 3">
    <name>pNATPE01</name>
</geneLocation>
<proteinExistence type="predicted"/>
<dbReference type="KEGG" id="npe:Natpe_4098"/>
<dbReference type="Proteomes" id="UP000010843">
    <property type="component" value="Plasmid pNATPE01"/>
</dbReference>
<dbReference type="EMBL" id="CP003373">
    <property type="protein sequence ID" value="AGB33819.1"/>
    <property type="molecule type" value="Genomic_DNA"/>
</dbReference>
<gene>
    <name evidence="2" type="ordered locus">Natpe_4098</name>
</gene>